<keyword evidence="5" id="KW-0418">Kinase</keyword>
<keyword evidence="2" id="KW-0723">Serine/threonine-protein kinase</keyword>
<feature type="compositionally biased region" description="Low complexity" evidence="9">
    <location>
        <begin position="911"/>
        <end position="920"/>
    </location>
</feature>
<keyword evidence="3" id="KW-0808">Transferase</keyword>
<feature type="compositionally biased region" description="Low complexity" evidence="9">
    <location>
        <begin position="737"/>
        <end position="748"/>
    </location>
</feature>
<dbReference type="EMBL" id="QEAQ01000023">
    <property type="protein sequence ID" value="TPX59601.1"/>
    <property type="molecule type" value="Genomic_DNA"/>
</dbReference>
<evidence type="ECO:0000256" key="9">
    <source>
        <dbReference type="SAM" id="MobiDB-lite"/>
    </source>
</evidence>
<dbReference type="Proteomes" id="UP000318582">
    <property type="component" value="Unassembled WGS sequence"/>
</dbReference>
<dbReference type="InterPro" id="IPR000719">
    <property type="entry name" value="Prot_kinase_dom"/>
</dbReference>
<protein>
    <recommendedName>
        <fullName evidence="1">non-specific serine/threonine protein kinase</fullName>
        <ecNumber evidence="1">2.7.11.1</ecNumber>
    </recommendedName>
</protein>
<dbReference type="SMART" id="SM00220">
    <property type="entry name" value="S_TKc"/>
    <property type="match status" value="1"/>
</dbReference>
<comment type="caution">
    <text evidence="11">The sequence shown here is derived from an EMBL/GenBank/DDBJ whole genome shotgun (WGS) entry which is preliminary data.</text>
</comment>
<dbReference type="CDD" id="cd13983">
    <property type="entry name" value="STKc_WNK"/>
    <property type="match status" value="1"/>
</dbReference>
<dbReference type="InterPro" id="IPR008271">
    <property type="entry name" value="Ser/Thr_kinase_AS"/>
</dbReference>
<dbReference type="InterPro" id="IPR024678">
    <property type="entry name" value="Kinase_OSR1/WNK_CCT"/>
</dbReference>
<dbReference type="EC" id="2.7.11.1" evidence="1"/>
<evidence type="ECO:0000256" key="5">
    <source>
        <dbReference type="ARBA" id="ARBA00022777"/>
    </source>
</evidence>
<dbReference type="PANTHER" id="PTHR13902">
    <property type="entry name" value="SERINE/THREONINE-PROTEIN KINASE WNK WITH NO LYSINE -RELATED"/>
    <property type="match status" value="1"/>
</dbReference>
<comment type="catalytic activity">
    <reaction evidence="8">
        <text>L-seryl-[protein] + ATP = O-phospho-L-seryl-[protein] + ADP + H(+)</text>
        <dbReference type="Rhea" id="RHEA:17989"/>
        <dbReference type="Rhea" id="RHEA-COMP:9863"/>
        <dbReference type="Rhea" id="RHEA-COMP:11604"/>
        <dbReference type="ChEBI" id="CHEBI:15378"/>
        <dbReference type="ChEBI" id="CHEBI:29999"/>
        <dbReference type="ChEBI" id="CHEBI:30616"/>
        <dbReference type="ChEBI" id="CHEBI:83421"/>
        <dbReference type="ChEBI" id="CHEBI:456216"/>
        <dbReference type="EC" id="2.7.11.1"/>
    </reaction>
</comment>
<accession>A0A507E7B7</accession>
<sequence>MSDPQYNRAPAASNICGGPHDDDDDEEHRVIETDPTGRFERYAECLGKGAYKEVFKGFDTEEGMEVAWNQLRVDHLLKREAQRILGEIQILQTLSNDNIINLYYSWIAKGRDGKEKVFFITELMMSGTLKNYIRKTKGPVKPKVLRNWCRQILTGLDYLHTREPPIIHRDLKCDNIFINGNNGQAKIGDLGLAVVRHRDHVSSVLGTPEFMAPELYDENYNEKVDIYAFGMMVLEIATKEYPYSECTNQAQIYKKVSSGIKPAALAKVQDDETREFINHCIQFNPRQRPTAGELLRHPFVLPALHSSTALFVGADGTHRPEGSLSHRGSLTSEPRGSVTSTASSLETPVTGDSALGGAWLSDRSQGALPFQQPGLTEPVRVDAETHTFEILKRHAPGIPAVHSTYPLPSSATSNSSLPRSLCSVEIVEKLNDTQVLVKMIYGTSNRAAQEIKFPFHYGDDTSDLVVDEMVKEGIIDAQDQELAVERLESVVRGSERGSSFERGQSGEKFNGYPAVAQSPPASPATFPRYRNPQDVGTVRSATMPRGVSGWGSTTGSFDHPQGPVSRQQSPVMTAQTLPRMSPSAGSPGMPRSPLHQASGVSIAELVNWSNGPAPMPPFSLPPSHTITISSIESALSSSAPASASTSASRPTTPDGARIQGSSGEGGISLPIPSVVSQSVPGQQQWIITEQGMPVAPTMAHPHSAAPHLRVDPDLHRKLLEMQERNLRGFGSLSLQSTPRTTPTAATPAELPQHATSSRPTLAPQHQHSTSLPYGYGGSTSTGTSVANHFVTLGQMQQQGVGVGQQSNLARPLPLTSPGSLGNVNAFFSSSAGAAGAGPVSVPNREYKSLPRTITPTANFTSNLSISNIIAGKSLPIPIPPSKAGIIIPPTNGARPPPPAPPSKGDRGSITAAAPAPAAAPTCGDQDDDCELMILATTTRSALQQKQQPAKSAAVNLMD</sequence>
<feature type="region of interest" description="Disordered" evidence="9">
    <location>
        <begin position="516"/>
        <end position="572"/>
    </location>
</feature>
<evidence type="ECO:0000256" key="8">
    <source>
        <dbReference type="ARBA" id="ARBA00048679"/>
    </source>
</evidence>
<dbReference type="PROSITE" id="PS50011">
    <property type="entry name" value="PROTEIN_KINASE_DOM"/>
    <property type="match status" value="1"/>
</dbReference>
<feature type="compositionally biased region" description="Polar residues" evidence="9">
    <location>
        <begin position="326"/>
        <end position="347"/>
    </location>
</feature>
<dbReference type="SUPFAM" id="SSF56112">
    <property type="entry name" value="Protein kinase-like (PK-like)"/>
    <property type="match status" value="1"/>
</dbReference>
<feature type="region of interest" description="Disordered" evidence="9">
    <location>
        <begin position="1"/>
        <end position="26"/>
    </location>
</feature>
<feature type="compositionally biased region" description="Low complexity" evidence="9">
    <location>
        <begin position="637"/>
        <end position="653"/>
    </location>
</feature>
<dbReference type="GO" id="GO:0004674">
    <property type="term" value="F:protein serine/threonine kinase activity"/>
    <property type="evidence" value="ECO:0007669"/>
    <property type="project" value="UniProtKB-KW"/>
</dbReference>
<reference evidence="11 12" key="1">
    <citation type="journal article" date="2019" name="Sci. Rep.">
        <title>Comparative genomics of chytrid fungi reveal insights into the obligate biotrophic and pathogenic lifestyle of Synchytrium endobioticum.</title>
        <authorList>
            <person name="van de Vossenberg B.T.L.H."/>
            <person name="Warris S."/>
            <person name="Nguyen H.D.T."/>
            <person name="van Gent-Pelzer M.P.E."/>
            <person name="Joly D.L."/>
            <person name="van de Geest H.C."/>
            <person name="Bonants P.J.M."/>
            <person name="Smith D.S."/>
            <person name="Levesque C.A."/>
            <person name="van der Lee T.A.J."/>
        </authorList>
    </citation>
    <scope>NUCLEOTIDE SEQUENCE [LARGE SCALE GENOMIC DNA]</scope>
    <source>
        <strain evidence="11 12">CBS 809.83</strain>
    </source>
</reference>
<dbReference type="Pfam" id="PF00069">
    <property type="entry name" value="Pkinase"/>
    <property type="match status" value="1"/>
</dbReference>
<dbReference type="Pfam" id="PF12202">
    <property type="entry name" value="OSR1_C"/>
    <property type="match status" value="1"/>
</dbReference>
<proteinExistence type="predicted"/>
<dbReference type="Gene3D" id="1.10.510.10">
    <property type="entry name" value="Transferase(Phosphotransferase) domain 1"/>
    <property type="match status" value="1"/>
</dbReference>
<feature type="compositionally biased region" description="Polar residues" evidence="9">
    <location>
        <begin position="753"/>
        <end position="767"/>
    </location>
</feature>
<evidence type="ECO:0000256" key="2">
    <source>
        <dbReference type="ARBA" id="ARBA00022527"/>
    </source>
</evidence>
<dbReference type="GO" id="GO:0005524">
    <property type="term" value="F:ATP binding"/>
    <property type="evidence" value="ECO:0007669"/>
    <property type="project" value="UniProtKB-KW"/>
</dbReference>
<feature type="region of interest" description="Disordered" evidence="9">
    <location>
        <begin position="889"/>
        <end position="924"/>
    </location>
</feature>
<evidence type="ECO:0000256" key="1">
    <source>
        <dbReference type="ARBA" id="ARBA00012513"/>
    </source>
</evidence>
<dbReference type="InterPro" id="IPR050588">
    <property type="entry name" value="WNK_Ser-Thr_kinase"/>
</dbReference>
<evidence type="ECO:0000259" key="10">
    <source>
        <dbReference type="PROSITE" id="PS50011"/>
    </source>
</evidence>
<dbReference type="InterPro" id="IPR011009">
    <property type="entry name" value="Kinase-like_dom_sf"/>
</dbReference>
<dbReference type="FunFam" id="1.10.510.10:FF:001565">
    <property type="entry name" value="WNK protein kinase"/>
    <property type="match status" value="1"/>
</dbReference>
<keyword evidence="6" id="KW-0067">ATP-binding</keyword>
<evidence type="ECO:0000313" key="11">
    <source>
        <dbReference type="EMBL" id="TPX59601.1"/>
    </source>
</evidence>
<dbReference type="Gene3D" id="3.30.200.20">
    <property type="entry name" value="Phosphorylase Kinase, domain 1"/>
    <property type="match status" value="1"/>
</dbReference>
<evidence type="ECO:0000313" key="12">
    <source>
        <dbReference type="Proteomes" id="UP000318582"/>
    </source>
</evidence>
<dbReference type="FunFam" id="3.30.200.20:FF:000075">
    <property type="entry name" value="Probable serine/threonine-protein kinase WNK1"/>
    <property type="match status" value="1"/>
</dbReference>
<feature type="domain" description="Protein kinase" evidence="10">
    <location>
        <begin position="40"/>
        <end position="300"/>
    </location>
</feature>
<feature type="region of interest" description="Disordered" evidence="9">
    <location>
        <begin position="315"/>
        <end position="348"/>
    </location>
</feature>
<feature type="region of interest" description="Disordered" evidence="9">
    <location>
        <begin position="637"/>
        <end position="674"/>
    </location>
</feature>
<evidence type="ECO:0000256" key="6">
    <source>
        <dbReference type="ARBA" id="ARBA00022840"/>
    </source>
</evidence>
<name>A0A507E7B7_9FUNG</name>
<dbReference type="STRING" id="109895.A0A507E7B7"/>
<feature type="region of interest" description="Disordered" evidence="9">
    <location>
        <begin position="729"/>
        <end position="768"/>
    </location>
</feature>
<dbReference type="Gene3D" id="3.10.20.90">
    <property type="entry name" value="Phosphatidylinositol 3-kinase Catalytic Subunit, Chain A, domain 1"/>
    <property type="match status" value="1"/>
</dbReference>
<evidence type="ECO:0000256" key="4">
    <source>
        <dbReference type="ARBA" id="ARBA00022741"/>
    </source>
</evidence>
<dbReference type="PROSITE" id="PS00108">
    <property type="entry name" value="PROTEIN_KINASE_ST"/>
    <property type="match status" value="1"/>
</dbReference>
<evidence type="ECO:0000256" key="3">
    <source>
        <dbReference type="ARBA" id="ARBA00022679"/>
    </source>
</evidence>
<comment type="catalytic activity">
    <reaction evidence="7">
        <text>L-threonyl-[protein] + ATP = O-phospho-L-threonyl-[protein] + ADP + H(+)</text>
        <dbReference type="Rhea" id="RHEA:46608"/>
        <dbReference type="Rhea" id="RHEA-COMP:11060"/>
        <dbReference type="Rhea" id="RHEA-COMP:11605"/>
        <dbReference type="ChEBI" id="CHEBI:15378"/>
        <dbReference type="ChEBI" id="CHEBI:30013"/>
        <dbReference type="ChEBI" id="CHEBI:30616"/>
        <dbReference type="ChEBI" id="CHEBI:61977"/>
        <dbReference type="ChEBI" id="CHEBI:456216"/>
        <dbReference type="EC" id="2.7.11.1"/>
    </reaction>
</comment>
<keyword evidence="12" id="KW-1185">Reference proteome</keyword>
<keyword evidence="4" id="KW-0547">Nucleotide-binding</keyword>
<organism evidence="11 12">
    <name type="scientific">Powellomyces hirtus</name>
    <dbReference type="NCBI Taxonomy" id="109895"/>
    <lineage>
        <taxon>Eukaryota</taxon>
        <taxon>Fungi</taxon>
        <taxon>Fungi incertae sedis</taxon>
        <taxon>Chytridiomycota</taxon>
        <taxon>Chytridiomycota incertae sedis</taxon>
        <taxon>Chytridiomycetes</taxon>
        <taxon>Spizellomycetales</taxon>
        <taxon>Powellomycetaceae</taxon>
        <taxon>Powellomyces</taxon>
    </lineage>
</organism>
<feature type="compositionally biased region" description="Polar residues" evidence="9">
    <location>
        <begin position="939"/>
        <end position="949"/>
    </location>
</feature>
<dbReference type="AlphaFoldDB" id="A0A507E7B7"/>
<feature type="region of interest" description="Disordered" evidence="9">
    <location>
        <begin position="939"/>
        <end position="958"/>
    </location>
</feature>
<gene>
    <name evidence="11" type="ORF">PhCBS80983_g02368</name>
</gene>
<evidence type="ECO:0000256" key="7">
    <source>
        <dbReference type="ARBA" id="ARBA00047899"/>
    </source>
</evidence>